<comment type="function">
    <text evidence="8">Presumably involved in the processing and regular turnover of intracellular proteins. Catalyzes the removal of unsubstituted N-terminal amino acids from various peptides.</text>
</comment>
<dbReference type="InterPro" id="IPR043472">
    <property type="entry name" value="Macro_dom-like"/>
</dbReference>
<proteinExistence type="inferred from homology"/>
<dbReference type="CDD" id="cd00433">
    <property type="entry name" value="Peptidase_M17"/>
    <property type="match status" value="1"/>
</dbReference>
<dbReference type="GO" id="GO:0004177">
    <property type="term" value="F:aminopeptidase activity"/>
    <property type="evidence" value="ECO:0007669"/>
    <property type="project" value="UniProtKB-KW"/>
</dbReference>
<organism evidence="10 11">
    <name type="scientific">Prosthecochloris ethylica</name>
    <dbReference type="NCBI Taxonomy" id="2743976"/>
    <lineage>
        <taxon>Bacteria</taxon>
        <taxon>Pseudomonadati</taxon>
        <taxon>Chlorobiota</taxon>
        <taxon>Chlorobiia</taxon>
        <taxon>Chlorobiales</taxon>
        <taxon>Chlorobiaceae</taxon>
        <taxon>Prosthecochloris</taxon>
    </lineage>
</organism>
<dbReference type="EC" id="3.4.11.10" evidence="8"/>
<feature type="binding site" evidence="8">
    <location>
        <position position="300"/>
    </location>
    <ligand>
        <name>Mn(2+)</name>
        <dbReference type="ChEBI" id="CHEBI:29035"/>
        <label>2</label>
    </ligand>
</feature>
<comment type="caution">
    <text evidence="10">The sequence shown here is derived from an EMBL/GenBank/DDBJ whole genome shotgun (WGS) entry which is preliminary data.</text>
</comment>
<keyword evidence="7 8" id="KW-0464">Manganese</keyword>
<feature type="binding site" evidence="8">
    <location>
        <position position="277"/>
    </location>
    <ligand>
        <name>Mn(2+)</name>
        <dbReference type="ChEBI" id="CHEBI:29035"/>
        <label>2</label>
    </ligand>
</feature>
<comment type="cofactor">
    <cofactor evidence="8">
        <name>Mn(2+)</name>
        <dbReference type="ChEBI" id="CHEBI:29035"/>
    </cofactor>
    <text evidence="8">Binds 2 manganese ions per subunit.</text>
</comment>
<dbReference type="EC" id="3.4.11.1" evidence="8"/>
<evidence type="ECO:0000313" key="11">
    <source>
        <dbReference type="Proteomes" id="UP000619838"/>
    </source>
</evidence>
<comment type="catalytic activity">
    <reaction evidence="2 8">
        <text>Release of an N-terminal amino acid, preferentially leucine, but not glutamic or aspartic acids.</text>
        <dbReference type="EC" id="3.4.11.10"/>
    </reaction>
</comment>
<keyword evidence="5 8" id="KW-0645">Protease</keyword>
<evidence type="ECO:0000256" key="8">
    <source>
        <dbReference type="HAMAP-Rule" id="MF_00181"/>
    </source>
</evidence>
<evidence type="ECO:0000313" key="10">
    <source>
        <dbReference type="EMBL" id="MBF0635880.1"/>
    </source>
</evidence>
<dbReference type="Gene3D" id="3.40.630.10">
    <property type="entry name" value="Zn peptidases"/>
    <property type="match status" value="1"/>
</dbReference>
<dbReference type="PANTHER" id="PTHR11963:SF23">
    <property type="entry name" value="CYTOSOL AMINOPEPTIDASE"/>
    <property type="match status" value="1"/>
</dbReference>
<evidence type="ECO:0000259" key="9">
    <source>
        <dbReference type="PROSITE" id="PS00631"/>
    </source>
</evidence>
<dbReference type="EMBL" id="JADGII010000002">
    <property type="protein sequence ID" value="MBF0635880.1"/>
    <property type="molecule type" value="Genomic_DNA"/>
</dbReference>
<dbReference type="Proteomes" id="UP000619838">
    <property type="component" value="Unassembled WGS sequence"/>
</dbReference>
<dbReference type="HAMAP" id="MF_00181">
    <property type="entry name" value="Cytosol_peptidase_M17"/>
    <property type="match status" value="1"/>
</dbReference>
<feature type="binding site" evidence="8">
    <location>
        <position position="282"/>
    </location>
    <ligand>
        <name>Mn(2+)</name>
        <dbReference type="ChEBI" id="CHEBI:29035"/>
        <label>2</label>
    </ligand>
</feature>
<keyword evidence="8" id="KW-0963">Cytoplasm</keyword>
<evidence type="ECO:0000256" key="6">
    <source>
        <dbReference type="ARBA" id="ARBA00022801"/>
    </source>
</evidence>
<dbReference type="InterPro" id="IPR011356">
    <property type="entry name" value="Leucine_aapep/pepB"/>
</dbReference>
<keyword evidence="11" id="KW-1185">Reference proteome</keyword>
<feature type="binding site" evidence="8">
    <location>
        <position position="361"/>
    </location>
    <ligand>
        <name>Mn(2+)</name>
        <dbReference type="ChEBI" id="CHEBI:29035"/>
        <label>1</label>
    </ligand>
</feature>
<evidence type="ECO:0000256" key="4">
    <source>
        <dbReference type="ARBA" id="ARBA00022438"/>
    </source>
</evidence>
<dbReference type="InterPro" id="IPR000819">
    <property type="entry name" value="Peptidase_M17_C"/>
</dbReference>
<evidence type="ECO:0000256" key="1">
    <source>
        <dbReference type="ARBA" id="ARBA00000135"/>
    </source>
</evidence>
<dbReference type="InterPro" id="IPR023042">
    <property type="entry name" value="Peptidase_M17_leu_NH2_pept"/>
</dbReference>
<dbReference type="NCBIfam" id="NF002073">
    <property type="entry name" value="PRK00913.1-2"/>
    <property type="match status" value="1"/>
</dbReference>
<sequence length="511" mass="53602">MKTDMTVTKSAVKNLKLPLLALPFVSKGVKKDGGRYLESLGLDKKVLKDFRADAGETLMLYAPQAKIKASRVLLLGLGEGASADDFRKAGAALARQAAAVKVARAGIDASAITDWSAVSGLPVDRIAEVFAASVVNGFYRFDRLKSGKGRTKESAGGQKDTTPCISELVLRVNAGAVNDAGRGANDGLVVASCQGLARDLVNLPGNLLNALDIGRYAMESAESYGYQARVFDKSEIERLGMGGLLAVNKGSKEPPTFSVLEHDPGKKAERTILLVGKGVTFDSGGISIKPSSGMDEMKSDMAGAAAVLATVEAAARLSLPFRVIGLIPATDNMPGGAAQKPGDVITTYSGITVEVGNTDAEGRLILADALSWGIEEYRPDTVIDLATLTGACIVALGHGVAGMFSNDDMLAASLFDAGQQSGEKVWRLPLWDEYDEMIKSEVADVHNTGSRGAGTITAAKFLQRFIDGHPQWAHLDIAGPSFAAKASPGKLQGGTGFGVSLLLDYLRSLQK</sequence>
<protein>
    <recommendedName>
        <fullName evidence="8">Probable cytosol aminopeptidase</fullName>
        <ecNumber evidence="8">3.4.11.1</ecNumber>
    </recommendedName>
    <alternativeName>
        <fullName evidence="8">Leucine aminopeptidase</fullName>
        <shortName evidence="8">LAP</shortName>
        <ecNumber evidence="8">3.4.11.10</ecNumber>
    </alternativeName>
    <alternativeName>
        <fullName evidence="8">Leucyl aminopeptidase</fullName>
    </alternativeName>
</protein>
<reference evidence="10 11" key="1">
    <citation type="journal article" date="2020" name="Microorganisms">
        <title>Simultaneous Genome Sequencing of Prosthecochloris ethylica and Desulfuromonas acetoxidans within a Syntrophic Mixture Reveals Unique Pili and Protein Interactions.</title>
        <authorList>
            <person name="Kyndt J.A."/>
            <person name="Van Beeumen J.J."/>
            <person name="Meyer T.E."/>
        </authorList>
    </citation>
    <scope>NUCLEOTIDE SEQUENCE [LARGE SCALE GENOMIC DNA]</scope>
    <source>
        <strain evidence="10 11">N3</strain>
    </source>
</reference>
<evidence type="ECO:0000256" key="5">
    <source>
        <dbReference type="ARBA" id="ARBA00022670"/>
    </source>
</evidence>
<dbReference type="Pfam" id="PF02789">
    <property type="entry name" value="Peptidase_M17_N"/>
    <property type="match status" value="1"/>
</dbReference>
<dbReference type="SUPFAM" id="SSF53187">
    <property type="entry name" value="Zn-dependent exopeptidases"/>
    <property type="match status" value="1"/>
</dbReference>
<accession>A0ABR9XPC4</accession>
<dbReference type="NCBIfam" id="NF002074">
    <property type="entry name" value="PRK00913.1-4"/>
    <property type="match status" value="1"/>
</dbReference>
<dbReference type="Pfam" id="PF00883">
    <property type="entry name" value="Peptidase_M17"/>
    <property type="match status" value="1"/>
</dbReference>
<dbReference type="PROSITE" id="PS00631">
    <property type="entry name" value="CYTOSOL_AP"/>
    <property type="match status" value="1"/>
</dbReference>
<dbReference type="InterPro" id="IPR008283">
    <property type="entry name" value="Peptidase_M17_N"/>
</dbReference>
<keyword evidence="4 8" id="KW-0031">Aminopeptidase</keyword>
<dbReference type="NCBIfam" id="NF002082">
    <property type="entry name" value="PRK00913.3-4"/>
    <property type="match status" value="1"/>
</dbReference>
<feature type="binding site" evidence="8">
    <location>
        <position position="282"/>
    </location>
    <ligand>
        <name>Mn(2+)</name>
        <dbReference type="ChEBI" id="CHEBI:29035"/>
        <label>1</label>
    </ligand>
</feature>
<feature type="binding site" evidence="8">
    <location>
        <position position="361"/>
    </location>
    <ligand>
        <name>Mn(2+)</name>
        <dbReference type="ChEBI" id="CHEBI:29035"/>
        <label>2</label>
    </ligand>
</feature>
<dbReference type="PRINTS" id="PR00481">
    <property type="entry name" value="LAMNOPPTDASE"/>
</dbReference>
<gene>
    <name evidence="8" type="primary">pepA</name>
    <name evidence="10" type="ORF">INT08_01605</name>
</gene>
<feature type="domain" description="Cytosol aminopeptidase" evidence="9">
    <location>
        <begin position="357"/>
        <end position="364"/>
    </location>
</feature>
<evidence type="ECO:0000256" key="7">
    <source>
        <dbReference type="ARBA" id="ARBA00023211"/>
    </source>
</evidence>
<comment type="similarity">
    <text evidence="3 8">Belongs to the peptidase M17 family.</text>
</comment>
<feature type="active site" evidence="8">
    <location>
        <position position="363"/>
    </location>
</feature>
<feature type="active site" evidence="8">
    <location>
        <position position="289"/>
    </location>
</feature>
<evidence type="ECO:0000256" key="3">
    <source>
        <dbReference type="ARBA" id="ARBA00009528"/>
    </source>
</evidence>
<keyword evidence="8" id="KW-0479">Metal-binding</keyword>
<dbReference type="SUPFAM" id="SSF52949">
    <property type="entry name" value="Macro domain-like"/>
    <property type="match status" value="1"/>
</dbReference>
<dbReference type="RefSeq" id="WP_114607038.1">
    <property type="nucleotide sequence ID" value="NZ_JABVZQ010000004.1"/>
</dbReference>
<dbReference type="PANTHER" id="PTHR11963">
    <property type="entry name" value="LEUCINE AMINOPEPTIDASE-RELATED"/>
    <property type="match status" value="1"/>
</dbReference>
<keyword evidence="6 8" id="KW-0378">Hydrolase</keyword>
<feature type="binding site" evidence="8">
    <location>
        <position position="359"/>
    </location>
    <ligand>
        <name>Mn(2+)</name>
        <dbReference type="ChEBI" id="CHEBI:29035"/>
        <label>1</label>
    </ligand>
</feature>
<evidence type="ECO:0000256" key="2">
    <source>
        <dbReference type="ARBA" id="ARBA00000967"/>
    </source>
</evidence>
<comment type="subcellular location">
    <subcellularLocation>
        <location evidence="8">Cytoplasm</location>
    </subcellularLocation>
</comment>
<name>A0ABR9XPC4_9CHLB</name>
<dbReference type="Gene3D" id="3.40.220.10">
    <property type="entry name" value="Leucine Aminopeptidase, subunit E, domain 1"/>
    <property type="match status" value="1"/>
</dbReference>
<comment type="catalytic activity">
    <reaction evidence="1 8">
        <text>Release of an N-terminal amino acid, Xaa-|-Yaa-, in which Xaa is preferably Leu, but may be other amino acids including Pro although not Arg or Lys, and Yaa may be Pro. Amino acid amides and methyl esters are also readily hydrolyzed, but rates on arylamides are exceedingly low.</text>
        <dbReference type="EC" id="3.4.11.1"/>
    </reaction>
</comment>